<dbReference type="Gene3D" id="3.20.20.70">
    <property type="entry name" value="Aldolase class I"/>
    <property type="match status" value="1"/>
</dbReference>
<accession>A0A5Q0M895</accession>
<dbReference type="Proteomes" id="UP000326780">
    <property type="component" value="Chromosome"/>
</dbReference>
<dbReference type="PANTHER" id="PTHR37418:SF2">
    <property type="entry name" value="3-KETO-5-AMINOHEXANOATE CLEAVAGE ENZYME"/>
    <property type="match status" value="1"/>
</dbReference>
<protein>
    <submittedName>
        <fullName evidence="5">3-keto-5-aminohexanoate cleavage protein</fullName>
    </submittedName>
</protein>
<reference evidence="5 6" key="1">
    <citation type="submission" date="2019-10" db="EMBL/GenBank/DDBJ databases">
        <title>Complete genome sequence of Variovorax paradoxus 5C-2.</title>
        <authorList>
            <person name="Gogoleva N.E."/>
            <person name="Balkin A.S."/>
        </authorList>
    </citation>
    <scope>NUCLEOTIDE SEQUENCE [LARGE SCALE GENOMIC DNA]</scope>
    <source>
        <strain evidence="5 6">5C-2</strain>
    </source>
</reference>
<dbReference type="GO" id="GO:0043720">
    <property type="term" value="F:3-keto-5-aminohexanoate cleavage activity"/>
    <property type="evidence" value="ECO:0007669"/>
    <property type="project" value="InterPro"/>
</dbReference>
<gene>
    <name evidence="5" type="ORF">GFK26_21040</name>
</gene>
<keyword evidence="2" id="KW-0808">Transferase</keyword>
<evidence type="ECO:0000313" key="6">
    <source>
        <dbReference type="Proteomes" id="UP000326780"/>
    </source>
</evidence>
<dbReference type="InterPro" id="IPR013785">
    <property type="entry name" value="Aldolase_TIM"/>
</dbReference>
<sequence>MSKRPPVIISCALTGAGDTRAKNPAVPVSPREIADQAIGAARAGACVVHIHVRDPETGRSSTKFAYYEEVVQRIRDSRCDVLINLTTGPGTMLTVPTDAPFRVESIPDAELMTPQERVAHVVRLKPDICSLDVATMSFGDAVFVNPANHLREMAAEIHASGVTMELEVFDFGHARLAGHLIATGAIPKSAYFQLCMSVPWGAPATPTVLAEMQRLLPANACWSAFGVGADQFPMVAIAAILGGHVRVGLEDNLYVSPGKLARDNAELVAKAARIIEDLGYEVATPDHARTTLLARS</sequence>
<dbReference type="PANTHER" id="PTHR37418">
    <property type="entry name" value="3-KETO-5-AMINOHEXANOATE CLEAVAGE ENZYME-RELATED"/>
    <property type="match status" value="1"/>
</dbReference>
<dbReference type="AlphaFoldDB" id="A0A5Q0M895"/>
<dbReference type="InterPro" id="IPR008567">
    <property type="entry name" value="BKACE"/>
</dbReference>
<comment type="cofactor">
    <cofactor evidence="1">
        <name>Zn(2+)</name>
        <dbReference type="ChEBI" id="CHEBI:29105"/>
    </cofactor>
</comment>
<evidence type="ECO:0000256" key="2">
    <source>
        <dbReference type="ARBA" id="ARBA00022679"/>
    </source>
</evidence>
<organism evidence="5 6">
    <name type="scientific">Variovorax paradoxus</name>
    <dbReference type="NCBI Taxonomy" id="34073"/>
    <lineage>
        <taxon>Bacteria</taxon>
        <taxon>Pseudomonadati</taxon>
        <taxon>Pseudomonadota</taxon>
        <taxon>Betaproteobacteria</taxon>
        <taxon>Burkholderiales</taxon>
        <taxon>Comamonadaceae</taxon>
        <taxon>Variovorax</taxon>
    </lineage>
</organism>
<keyword evidence="4" id="KW-0862">Zinc</keyword>
<evidence type="ECO:0000313" key="5">
    <source>
        <dbReference type="EMBL" id="QFZ85067.1"/>
    </source>
</evidence>
<name>A0A5Q0M895_VARPD</name>
<dbReference type="GO" id="GO:0046872">
    <property type="term" value="F:metal ion binding"/>
    <property type="evidence" value="ECO:0007669"/>
    <property type="project" value="UniProtKB-KW"/>
</dbReference>
<dbReference type="EMBL" id="CP045644">
    <property type="protein sequence ID" value="QFZ85067.1"/>
    <property type="molecule type" value="Genomic_DNA"/>
</dbReference>
<evidence type="ECO:0000256" key="3">
    <source>
        <dbReference type="ARBA" id="ARBA00022723"/>
    </source>
</evidence>
<dbReference type="Pfam" id="PF05853">
    <property type="entry name" value="BKACE"/>
    <property type="match status" value="1"/>
</dbReference>
<evidence type="ECO:0000256" key="4">
    <source>
        <dbReference type="ARBA" id="ARBA00022833"/>
    </source>
</evidence>
<evidence type="ECO:0000256" key="1">
    <source>
        <dbReference type="ARBA" id="ARBA00001947"/>
    </source>
</evidence>
<proteinExistence type="predicted"/>
<dbReference type="RefSeq" id="WP_153283685.1">
    <property type="nucleotide sequence ID" value="NZ_CP045644.1"/>
</dbReference>
<keyword evidence="3" id="KW-0479">Metal-binding</keyword>